<reference evidence="1 2" key="1">
    <citation type="journal article" date="2015" name="Genome Announc.">
        <title>Expanding the biotechnology potential of lactobacilli through comparative genomics of 213 strains and associated genera.</title>
        <authorList>
            <person name="Sun Z."/>
            <person name="Harris H.M."/>
            <person name="McCann A."/>
            <person name="Guo C."/>
            <person name="Argimon S."/>
            <person name="Zhang W."/>
            <person name="Yang X."/>
            <person name="Jeffery I.B."/>
            <person name="Cooney J.C."/>
            <person name="Kagawa T.F."/>
            <person name="Liu W."/>
            <person name="Song Y."/>
            <person name="Salvetti E."/>
            <person name="Wrobel A."/>
            <person name="Rasinkangas P."/>
            <person name="Parkhill J."/>
            <person name="Rea M.C."/>
            <person name="O'Sullivan O."/>
            <person name="Ritari J."/>
            <person name="Douillard F.P."/>
            <person name="Paul Ross R."/>
            <person name="Yang R."/>
            <person name="Briner A.E."/>
            <person name="Felis G.E."/>
            <person name="de Vos W.M."/>
            <person name="Barrangou R."/>
            <person name="Klaenhammer T.R."/>
            <person name="Caufield P.W."/>
            <person name="Cui Y."/>
            <person name="Zhang H."/>
            <person name="O'Toole P.W."/>
        </authorList>
    </citation>
    <scope>NUCLEOTIDE SEQUENCE [LARGE SCALE GENOMIC DNA]</scope>
    <source>
        <strain evidence="1 2">DSM 15833</strain>
    </source>
</reference>
<evidence type="ECO:0000313" key="1">
    <source>
        <dbReference type="EMBL" id="KRL80256.1"/>
    </source>
</evidence>
<dbReference type="Proteomes" id="UP000051048">
    <property type="component" value="Unassembled WGS sequence"/>
</dbReference>
<name>A0A0R1TGI3_9LACO</name>
<dbReference type="InterPro" id="IPR022372">
    <property type="entry name" value="Accessory_SS_Asp1"/>
</dbReference>
<dbReference type="PATRIC" id="fig|1423740.3.peg.97"/>
<gene>
    <name evidence="1" type="ORF">FC36_GL000092</name>
</gene>
<evidence type="ECO:0000313" key="2">
    <source>
        <dbReference type="Proteomes" id="UP000051048"/>
    </source>
</evidence>
<dbReference type="STRING" id="1423740.FC36_GL000092"/>
<organism evidence="1 2">
    <name type="scientific">Ligilactobacillus equi DSM 15833 = JCM 10991</name>
    <dbReference type="NCBI Taxonomy" id="1423740"/>
    <lineage>
        <taxon>Bacteria</taxon>
        <taxon>Bacillati</taxon>
        <taxon>Bacillota</taxon>
        <taxon>Bacilli</taxon>
        <taxon>Lactobacillales</taxon>
        <taxon>Lactobacillaceae</taxon>
        <taxon>Ligilactobacillus</taxon>
    </lineage>
</organism>
<dbReference type="NCBIfam" id="TIGR03713">
    <property type="entry name" value="acc_sec_asp1"/>
    <property type="match status" value="1"/>
</dbReference>
<dbReference type="Pfam" id="PF16993">
    <property type="entry name" value="Asp1"/>
    <property type="match status" value="1"/>
</dbReference>
<dbReference type="GO" id="GO:0015031">
    <property type="term" value="P:protein transport"/>
    <property type="evidence" value="ECO:0007669"/>
    <property type="project" value="InterPro"/>
</dbReference>
<accession>A0A0R1TGI3</accession>
<dbReference type="EMBL" id="AZFH01000067">
    <property type="protein sequence ID" value="KRL80256.1"/>
    <property type="molecule type" value="Genomic_DNA"/>
</dbReference>
<comment type="caution">
    <text evidence="1">The sequence shown here is derived from an EMBL/GenBank/DDBJ whole genome shotgun (WGS) entry which is preliminary data.</text>
</comment>
<dbReference type="AlphaFoldDB" id="A0A0R1TGI3"/>
<sequence>MEFDDTINQVRMFAESQEKVKLIILNYFPKLRHFLHRQDIYEIEYFNLFDWFQGFDSRTPYRYVSLSDLVWPKQAELEYTMFEGKVYVNQKLYARVEYTPEGSISLVRYFSDDQLQKEYILDDRGFLSSIIYYQAGQAQERVYVDIAGRWRLKENLINQTVTVNQKLLPDLAAIYPNLAALIEAGLGLYLQQLRATDILVIAANQIHNNLILNNAIPTKKVLSFFRDRQPYADEQGLQMLLGQVDLAIVDTYAAQKRLEEIEKPMSQAAKIYQMPPFDSRLNLGVSQRNVEEVVYMTLDGLPDIQRKKMLKQAFLTNEEIPNMKLILVSGHKEWLGGYQSIIDQVLAEINLAEVYCNQEQVDKSDHALIELNEEEETSKERFAKQKFYQLVGYGSEQEIITAVSKARLVVDLRQIPNTFLQIAGISAGIPQLNLGVSDYLVNEQNGLLLDSLDDLNRGLHYYLDGLQNWNKAMVYAVNQISEYTSGKIVERWQKLIGGELNGTSD</sequence>
<proteinExistence type="predicted"/>
<protein>
    <submittedName>
        <fullName evidence="1">Accessory secretory protein asp1</fullName>
    </submittedName>
</protein>